<evidence type="ECO:0000256" key="9">
    <source>
        <dbReference type="ARBA" id="ARBA00022842"/>
    </source>
</evidence>
<proteinExistence type="inferred from homology"/>
<evidence type="ECO:0000256" key="3">
    <source>
        <dbReference type="ARBA" id="ARBA00019010"/>
    </source>
</evidence>
<gene>
    <name evidence="11" type="primary">tsaE</name>
    <name evidence="11" type="ORF">VB854_00865</name>
</gene>
<evidence type="ECO:0000256" key="8">
    <source>
        <dbReference type="ARBA" id="ARBA00022840"/>
    </source>
</evidence>
<dbReference type="RefSeq" id="WP_323220273.1">
    <property type="nucleotide sequence ID" value="NZ_JAYGHT010000001.1"/>
</dbReference>
<evidence type="ECO:0000313" key="11">
    <source>
        <dbReference type="EMBL" id="MEA5517490.1"/>
    </source>
</evidence>
<evidence type="ECO:0000313" key="12">
    <source>
        <dbReference type="Proteomes" id="UP001301728"/>
    </source>
</evidence>
<keyword evidence="6" id="KW-0479">Metal-binding</keyword>
<comment type="subcellular location">
    <subcellularLocation>
        <location evidence="1">Cytoplasm</location>
    </subcellularLocation>
</comment>
<dbReference type="PRINTS" id="PR01874">
    <property type="entry name" value="DNAREPAIRADA"/>
</dbReference>
<protein>
    <recommendedName>
        <fullName evidence="3">tRNA threonylcarbamoyladenosine biosynthesis protein TsaE</fullName>
    </recommendedName>
    <alternativeName>
        <fullName evidence="10">t(6)A37 threonylcarbamoyladenosine biosynthesis protein TsaE</fullName>
    </alternativeName>
</protein>
<evidence type="ECO:0000256" key="6">
    <source>
        <dbReference type="ARBA" id="ARBA00022723"/>
    </source>
</evidence>
<evidence type="ECO:0000256" key="10">
    <source>
        <dbReference type="ARBA" id="ARBA00032441"/>
    </source>
</evidence>
<dbReference type="InterPro" id="IPR027417">
    <property type="entry name" value="P-loop_NTPase"/>
</dbReference>
<keyword evidence="8" id="KW-0067">ATP-binding</keyword>
<dbReference type="SUPFAM" id="SSF52540">
    <property type="entry name" value="P-loop containing nucleoside triphosphate hydrolases"/>
    <property type="match status" value="1"/>
</dbReference>
<dbReference type="PANTHER" id="PTHR33540">
    <property type="entry name" value="TRNA THREONYLCARBAMOYLADENOSINE BIOSYNTHESIS PROTEIN TSAE"/>
    <property type="match status" value="1"/>
</dbReference>
<keyword evidence="12" id="KW-1185">Reference proteome</keyword>
<dbReference type="PANTHER" id="PTHR33540:SF2">
    <property type="entry name" value="TRNA THREONYLCARBAMOYLADENOSINE BIOSYNTHESIS PROTEIN TSAE"/>
    <property type="match status" value="1"/>
</dbReference>
<dbReference type="Proteomes" id="UP001301728">
    <property type="component" value="Unassembled WGS sequence"/>
</dbReference>
<name>A0ABU5TRI2_9CYAN</name>
<dbReference type="EMBL" id="JAYGHT010000001">
    <property type="protein sequence ID" value="MEA5517490.1"/>
    <property type="molecule type" value="Genomic_DNA"/>
</dbReference>
<keyword evidence="4" id="KW-0963">Cytoplasm</keyword>
<evidence type="ECO:0000256" key="5">
    <source>
        <dbReference type="ARBA" id="ARBA00022694"/>
    </source>
</evidence>
<evidence type="ECO:0000256" key="1">
    <source>
        <dbReference type="ARBA" id="ARBA00004496"/>
    </source>
</evidence>
<evidence type="ECO:0000256" key="4">
    <source>
        <dbReference type="ARBA" id="ARBA00022490"/>
    </source>
</evidence>
<reference evidence="11 12" key="1">
    <citation type="submission" date="2023-12" db="EMBL/GenBank/DDBJ databases">
        <title>Baltic Sea Cyanobacteria.</title>
        <authorList>
            <person name="Delbaje E."/>
            <person name="Fewer D.P."/>
            <person name="Shishido T.K."/>
        </authorList>
    </citation>
    <scope>NUCLEOTIDE SEQUENCE [LARGE SCALE GENOMIC DNA]</scope>
    <source>
        <strain evidence="11 12">CCNP 1315</strain>
    </source>
</reference>
<comment type="similarity">
    <text evidence="2">Belongs to the TsaE family.</text>
</comment>
<sequence>MSVTLTVFLADSQATHHLGECLGKALSPGSILLLEGDLGAGKTTLIQGLGAGLEIPENIESPTFTLINEYHSGRVPLYHLDLYRLEPSEVEDLNIELYWEGIEVPPGITAIEWAERLPYKPADFIQIGLTYQQDGSRLADIIYPESLQLILSGENSP</sequence>
<evidence type="ECO:0000256" key="7">
    <source>
        <dbReference type="ARBA" id="ARBA00022741"/>
    </source>
</evidence>
<comment type="caution">
    <text evidence="11">The sequence shown here is derived from an EMBL/GenBank/DDBJ whole genome shotgun (WGS) entry which is preliminary data.</text>
</comment>
<keyword evidence="9" id="KW-0460">Magnesium</keyword>
<keyword evidence="7" id="KW-0547">Nucleotide-binding</keyword>
<dbReference type="Gene3D" id="3.40.50.300">
    <property type="entry name" value="P-loop containing nucleotide triphosphate hydrolases"/>
    <property type="match status" value="1"/>
</dbReference>
<dbReference type="InterPro" id="IPR003442">
    <property type="entry name" value="T6A_TsaE"/>
</dbReference>
<dbReference type="NCBIfam" id="TIGR00150">
    <property type="entry name" value="T6A_YjeE"/>
    <property type="match status" value="1"/>
</dbReference>
<dbReference type="Pfam" id="PF02367">
    <property type="entry name" value="TsaE"/>
    <property type="match status" value="1"/>
</dbReference>
<organism evidence="11 12">
    <name type="scientific">Limnoraphis robusta CCNP1315</name>
    <dbReference type="NCBI Taxonomy" id="3110306"/>
    <lineage>
        <taxon>Bacteria</taxon>
        <taxon>Bacillati</taxon>
        <taxon>Cyanobacteriota</taxon>
        <taxon>Cyanophyceae</taxon>
        <taxon>Oscillatoriophycideae</taxon>
        <taxon>Oscillatoriales</taxon>
        <taxon>Sirenicapillariaceae</taxon>
        <taxon>Limnoraphis</taxon>
    </lineage>
</organism>
<accession>A0ABU5TRI2</accession>
<keyword evidence="5" id="KW-0819">tRNA processing</keyword>
<evidence type="ECO:0000256" key="2">
    <source>
        <dbReference type="ARBA" id="ARBA00007599"/>
    </source>
</evidence>